<dbReference type="EMBL" id="SLUK01000007">
    <property type="protein sequence ID" value="TCL43047.1"/>
    <property type="molecule type" value="Genomic_DNA"/>
</dbReference>
<evidence type="ECO:0000256" key="5">
    <source>
        <dbReference type="HAMAP-Rule" id="MF_00362"/>
    </source>
</evidence>
<keyword evidence="5" id="KW-0699">rRNA-binding</keyword>
<dbReference type="SUPFAM" id="SSF160369">
    <property type="entry name" value="Ribosomal protein L10-like"/>
    <property type="match status" value="1"/>
</dbReference>
<dbReference type="GO" id="GO:0070180">
    <property type="term" value="F:large ribosomal subunit rRNA binding"/>
    <property type="evidence" value="ECO:0007669"/>
    <property type="project" value="UniProtKB-UniRule"/>
</dbReference>
<comment type="subunit">
    <text evidence="5">Part of the ribosomal stalk of the 50S ribosomal subunit. The N-terminus interacts with L11 and the large rRNA to form the base of the stalk. The C-terminus forms an elongated spine to which L12 dimers bind in a sequential fashion forming a multimeric L10(L12)X complex.</text>
</comment>
<keyword evidence="3 5" id="KW-0687">Ribonucleoprotein</keyword>
<evidence type="ECO:0000256" key="1">
    <source>
        <dbReference type="ARBA" id="ARBA00008889"/>
    </source>
</evidence>
<evidence type="ECO:0000313" key="7">
    <source>
        <dbReference type="Proteomes" id="UP000294682"/>
    </source>
</evidence>
<dbReference type="InterPro" id="IPR047865">
    <property type="entry name" value="Ribosomal_uL10_bac_type"/>
</dbReference>
<dbReference type="GO" id="GO:0015934">
    <property type="term" value="C:large ribosomal subunit"/>
    <property type="evidence" value="ECO:0007669"/>
    <property type="project" value="InterPro"/>
</dbReference>
<keyword evidence="2 5" id="KW-0689">Ribosomal protein</keyword>
<dbReference type="InterPro" id="IPR002363">
    <property type="entry name" value="Ribosomal_uL10_CS_bac"/>
</dbReference>
<dbReference type="GO" id="GO:0006412">
    <property type="term" value="P:translation"/>
    <property type="evidence" value="ECO:0007669"/>
    <property type="project" value="UniProtKB-UniRule"/>
</dbReference>
<dbReference type="RefSeq" id="WP_079698481.1">
    <property type="nucleotide sequence ID" value="NZ_JADNAH010000021.1"/>
</dbReference>
<gene>
    <name evidence="5" type="primary">rplJ</name>
    <name evidence="6" type="ORF">EDD78_107150</name>
</gene>
<evidence type="ECO:0000256" key="2">
    <source>
        <dbReference type="ARBA" id="ARBA00022980"/>
    </source>
</evidence>
<evidence type="ECO:0000256" key="3">
    <source>
        <dbReference type="ARBA" id="ARBA00023274"/>
    </source>
</evidence>
<protein>
    <recommendedName>
        <fullName evidence="4 5">Large ribosomal subunit protein uL10</fullName>
    </recommendedName>
</protein>
<dbReference type="AlphaFoldDB" id="A0A9X8UIW3"/>
<keyword evidence="7" id="KW-1185">Reference proteome</keyword>
<evidence type="ECO:0000256" key="4">
    <source>
        <dbReference type="ARBA" id="ARBA00035202"/>
    </source>
</evidence>
<sequence length="177" mass="18650">MPSEKILQSKKEAVAALTEKMKGSVAGVLVDYKGINVADDTALRRELRQAGVHYAVYKNSMVRFAAKDAGLEDLTKVLEGTTAVAISESDPVAAAKIICKYAEKSKTVFNVKAGYVDGGVLDADEVQSLAKLPSREELVAKALAGFNAPITGFVNVLNGNIRGLVVALNAIAEKQGA</sequence>
<dbReference type="Gene3D" id="3.30.70.1730">
    <property type="match status" value="1"/>
</dbReference>
<dbReference type="PANTHER" id="PTHR11560">
    <property type="entry name" value="39S RIBOSOMAL PROTEIN L10, MITOCHONDRIAL"/>
    <property type="match status" value="1"/>
</dbReference>
<dbReference type="InterPro" id="IPR043141">
    <property type="entry name" value="Ribosomal_uL10-like_sf"/>
</dbReference>
<comment type="caution">
    <text evidence="6">The sequence shown here is derived from an EMBL/GenBank/DDBJ whole genome shotgun (WGS) entry which is preliminary data.</text>
</comment>
<dbReference type="InterPro" id="IPR022973">
    <property type="entry name" value="Ribosomal_uL10_bac"/>
</dbReference>
<name>A0A9X8UIW3_9FIRM</name>
<dbReference type="InterPro" id="IPR001790">
    <property type="entry name" value="Ribosomal_uL10"/>
</dbReference>
<dbReference type="Gene3D" id="6.10.250.290">
    <property type="match status" value="1"/>
</dbReference>
<dbReference type="HAMAP" id="MF_00362">
    <property type="entry name" value="Ribosomal_uL10"/>
    <property type="match status" value="1"/>
</dbReference>
<keyword evidence="5" id="KW-0694">RNA-binding</keyword>
<dbReference type="Pfam" id="PF00466">
    <property type="entry name" value="Ribosomal_L10"/>
    <property type="match status" value="1"/>
</dbReference>
<organism evidence="6 7">
    <name type="scientific">Harryflintia acetispora</name>
    <dbReference type="NCBI Taxonomy" id="1849041"/>
    <lineage>
        <taxon>Bacteria</taxon>
        <taxon>Bacillati</taxon>
        <taxon>Bacillota</taxon>
        <taxon>Clostridia</taxon>
        <taxon>Eubacteriales</taxon>
        <taxon>Oscillospiraceae</taxon>
        <taxon>Harryflintia</taxon>
    </lineage>
</organism>
<comment type="function">
    <text evidence="5">Forms part of the ribosomal stalk, playing a central role in the interaction of the ribosome with GTP-bound translation factors.</text>
</comment>
<dbReference type="NCBIfam" id="NF000955">
    <property type="entry name" value="PRK00099.1-1"/>
    <property type="match status" value="1"/>
</dbReference>
<evidence type="ECO:0000313" key="6">
    <source>
        <dbReference type="EMBL" id="TCL43047.1"/>
    </source>
</evidence>
<dbReference type="Proteomes" id="UP000294682">
    <property type="component" value="Unassembled WGS sequence"/>
</dbReference>
<dbReference type="PROSITE" id="PS01109">
    <property type="entry name" value="RIBOSOMAL_L10"/>
    <property type="match status" value="1"/>
</dbReference>
<dbReference type="OrthoDB" id="9808307at2"/>
<proteinExistence type="inferred from homology"/>
<dbReference type="GO" id="GO:0003735">
    <property type="term" value="F:structural constituent of ribosome"/>
    <property type="evidence" value="ECO:0007669"/>
    <property type="project" value="InterPro"/>
</dbReference>
<accession>A0A9X8UIW3</accession>
<reference evidence="6 7" key="1">
    <citation type="submission" date="2019-03" db="EMBL/GenBank/DDBJ databases">
        <title>Genomic Encyclopedia of Type Strains, Phase IV (KMG-IV): sequencing the most valuable type-strain genomes for metagenomic binning, comparative biology and taxonomic classification.</title>
        <authorList>
            <person name="Goeker M."/>
        </authorList>
    </citation>
    <scope>NUCLEOTIDE SEQUENCE [LARGE SCALE GENOMIC DNA]</scope>
    <source>
        <strain evidence="6 7">DSM 100433</strain>
    </source>
</reference>
<comment type="similarity">
    <text evidence="1 5">Belongs to the universal ribosomal protein uL10 family.</text>
</comment>
<dbReference type="CDD" id="cd05797">
    <property type="entry name" value="Ribosomal_L10"/>
    <property type="match status" value="1"/>
</dbReference>